<keyword evidence="6 10" id="KW-0472">Membrane</keyword>
<evidence type="ECO:0000256" key="10">
    <source>
        <dbReference type="SAM" id="Phobius"/>
    </source>
</evidence>
<feature type="compositionally biased region" description="Low complexity" evidence="9">
    <location>
        <begin position="794"/>
        <end position="807"/>
    </location>
</feature>
<dbReference type="Pfam" id="PF00520">
    <property type="entry name" value="Ion_trans"/>
    <property type="match status" value="1"/>
</dbReference>
<dbReference type="PANTHER" id="PTHR45638">
    <property type="entry name" value="CYCLIC NUCLEOTIDE-GATED CATION CHANNEL SUBUNIT A"/>
    <property type="match status" value="1"/>
</dbReference>
<feature type="region of interest" description="Disordered" evidence="9">
    <location>
        <begin position="748"/>
        <end position="770"/>
    </location>
</feature>
<dbReference type="PROSITE" id="PS50042">
    <property type="entry name" value="CNMP_BINDING_3"/>
    <property type="match status" value="1"/>
</dbReference>
<evidence type="ECO:0000256" key="4">
    <source>
        <dbReference type="ARBA" id="ARBA00022989"/>
    </source>
</evidence>
<evidence type="ECO:0000256" key="6">
    <source>
        <dbReference type="ARBA" id="ARBA00023136"/>
    </source>
</evidence>
<evidence type="ECO:0000256" key="9">
    <source>
        <dbReference type="SAM" id="MobiDB-lite"/>
    </source>
</evidence>
<dbReference type="PANTHER" id="PTHR45638:SF11">
    <property type="entry name" value="CYCLIC NUCLEOTIDE-GATED CATION CHANNEL SUBUNIT A"/>
    <property type="match status" value="1"/>
</dbReference>
<feature type="compositionally biased region" description="Basic and acidic residues" evidence="9">
    <location>
        <begin position="748"/>
        <end position="761"/>
    </location>
</feature>
<keyword evidence="2" id="KW-0813">Transport</keyword>
<keyword evidence="3 10" id="KW-0812">Transmembrane</keyword>
<name>A0AAV2Z7Q5_9STRA</name>
<dbReference type="Gene3D" id="1.10.287.630">
    <property type="entry name" value="Helix hairpin bin"/>
    <property type="match status" value="1"/>
</dbReference>
<evidence type="ECO:0000256" key="3">
    <source>
        <dbReference type="ARBA" id="ARBA00022692"/>
    </source>
</evidence>
<dbReference type="Pfam" id="PF00027">
    <property type="entry name" value="cNMP_binding"/>
    <property type="match status" value="1"/>
</dbReference>
<dbReference type="InterPro" id="IPR050866">
    <property type="entry name" value="CNG_cation_channel"/>
</dbReference>
<sequence>MPIWCGQFNFGRVIPSAHNDNDAHETPAPDAAAPNADPHSGPTRVPSDQDPELVRKHMPPRKNASTRMGLRGGESFKSISSFLLISSNQASINVLRTSLYEMHERSKYRWILHPLSPFKTAWDLLSAAVVIYYSWLIPFMLCFEWYEMSPQTAAIMKALDVWGFLDIMLRFRTGIIEYGAVVMNPTAIRNHYVYSIWFPIDVVSTLPYEYLLSSNDSNSVSTRKTIKMLKYIKLPRLLRIGRFVKYVRRYKRYSSTTIAINAILFVAHVVGCMWVMILRPCTNADGVVLQNSTDRQCDPGNELAVYWVSFQHGIVSLLGISAQHVESSEFFLSGGYHAEEGIINSSIYIWSAVVSLIGTILTAALFGTIINLVQSMSRVENAFRKKMDQISHEMEALSLPHEIRARVTAYYDYLWINNRTFSEQLNLLNDEGMSLALRQQIAIYLFKDYLQKIPFFQLATDTVLGMICMQLRQVIFMPEDYIIREGDIGKELFMIVKGVVRVMPPKDGPQEEERKILLGEGDFFGEIGVVMEVERTRSVKSEGMAELCILSREGFDKILVEFPEFATAMKRLIIKRVSEMWKTDGRDRIEKMTRLADFKMKKIQAHNNVRRLRSTAYAIQTFRPRLSKLVDPSLTIPEEGEAEAVEEERREAVELSARASESSARASDDDETSQRQPRYEPDERTSIREVDVPARRPSSFRKAVPVAMGDSQDPATPRAAEPQSTATIPSILAASVASVFRAAADVETSVHPEELVHERSLKRSNSSKRNLQPIEEHHNDTTDATAATTVPAALSPLVSRSPSPSLSDKAEAVDGPGEHHLLQHRLAFQQHHHHQHSHANGATNDGGDDIEGTDEARMLKKLRKFEKQMRTMEKTMDDRFGQLHSTMHQLLLALSARGGDDSTDALRTRSNIAHAITVHSTSNGTHDDGGGVQPQSLPPMQARHISLHPAAVLEEH</sequence>
<dbReference type="InterPro" id="IPR018488">
    <property type="entry name" value="cNMP-bd_CS"/>
</dbReference>
<organism evidence="12 13">
    <name type="scientific">Lagenidium giganteum</name>
    <dbReference type="NCBI Taxonomy" id="4803"/>
    <lineage>
        <taxon>Eukaryota</taxon>
        <taxon>Sar</taxon>
        <taxon>Stramenopiles</taxon>
        <taxon>Oomycota</taxon>
        <taxon>Peronosporomycetes</taxon>
        <taxon>Pythiales</taxon>
        <taxon>Pythiaceae</taxon>
    </lineage>
</organism>
<dbReference type="SUPFAM" id="SSF51206">
    <property type="entry name" value="cAMP-binding domain-like"/>
    <property type="match status" value="1"/>
</dbReference>
<dbReference type="InterPro" id="IPR000595">
    <property type="entry name" value="cNMP-bd_dom"/>
</dbReference>
<dbReference type="AlphaFoldDB" id="A0AAV2Z7Q5"/>
<feature type="region of interest" description="Disordered" evidence="9">
    <location>
        <begin position="794"/>
        <end position="814"/>
    </location>
</feature>
<accession>A0AAV2Z7Q5</accession>
<comment type="caution">
    <text evidence="12">The sequence shown here is derived from an EMBL/GenBank/DDBJ whole genome shotgun (WGS) entry which is preliminary data.</text>
</comment>
<keyword evidence="5" id="KW-0406">Ion transport</keyword>
<feature type="region of interest" description="Disordered" evidence="9">
    <location>
        <begin position="829"/>
        <end position="852"/>
    </location>
</feature>
<dbReference type="CDD" id="cd00038">
    <property type="entry name" value="CAP_ED"/>
    <property type="match status" value="1"/>
</dbReference>
<proteinExistence type="predicted"/>
<dbReference type="Proteomes" id="UP001146120">
    <property type="component" value="Unassembled WGS sequence"/>
</dbReference>
<dbReference type="InterPro" id="IPR018490">
    <property type="entry name" value="cNMP-bd_dom_sf"/>
</dbReference>
<gene>
    <name evidence="12" type="ORF">N0F65_001577</name>
</gene>
<feature type="transmembrane region" description="Helical" evidence="10">
    <location>
        <begin position="124"/>
        <end position="146"/>
    </location>
</feature>
<feature type="domain" description="Cyclic nucleotide-binding" evidence="11">
    <location>
        <begin position="455"/>
        <end position="559"/>
    </location>
</feature>
<keyword evidence="4 10" id="KW-1133">Transmembrane helix</keyword>
<evidence type="ECO:0000256" key="1">
    <source>
        <dbReference type="ARBA" id="ARBA00004141"/>
    </source>
</evidence>
<feature type="compositionally biased region" description="Basic and acidic residues" evidence="9">
    <location>
        <begin position="677"/>
        <end position="694"/>
    </location>
</feature>
<dbReference type="GO" id="GO:0044877">
    <property type="term" value="F:protein-containing complex binding"/>
    <property type="evidence" value="ECO:0007669"/>
    <property type="project" value="TreeGrafter"/>
</dbReference>
<evidence type="ECO:0000256" key="2">
    <source>
        <dbReference type="ARBA" id="ARBA00022448"/>
    </source>
</evidence>
<evidence type="ECO:0000259" key="11">
    <source>
        <dbReference type="PROSITE" id="PS50042"/>
    </source>
</evidence>
<evidence type="ECO:0000256" key="7">
    <source>
        <dbReference type="ARBA" id="ARBA00023286"/>
    </source>
</evidence>
<evidence type="ECO:0000313" key="13">
    <source>
        <dbReference type="Proteomes" id="UP001146120"/>
    </source>
</evidence>
<comment type="subcellular location">
    <subcellularLocation>
        <location evidence="1">Membrane</location>
        <topology evidence="1">Multi-pass membrane protein</topology>
    </subcellularLocation>
</comment>
<evidence type="ECO:0000313" key="12">
    <source>
        <dbReference type="EMBL" id="DBA01338.1"/>
    </source>
</evidence>
<feature type="region of interest" description="Disordered" evidence="9">
    <location>
        <begin position="16"/>
        <end position="72"/>
    </location>
</feature>
<feature type="compositionally biased region" description="Low complexity" evidence="9">
    <location>
        <begin position="654"/>
        <end position="665"/>
    </location>
</feature>
<dbReference type="EMBL" id="DAKRPA010000049">
    <property type="protein sequence ID" value="DBA01338.1"/>
    <property type="molecule type" value="Genomic_DNA"/>
</dbReference>
<dbReference type="Gene3D" id="1.10.287.70">
    <property type="match status" value="1"/>
</dbReference>
<dbReference type="PROSITE" id="PS00888">
    <property type="entry name" value="CNMP_BINDING_1"/>
    <property type="match status" value="1"/>
</dbReference>
<dbReference type="Gene3D" id="2.60.120.10">
    <property type="entry name" value="Jelly Rolls"/>
    <property type="match status" value="1"/>
</dbReference>
<dbReference type="GO" id="GO:0016020">
    <property type="term" value="C:membrane"/>
    <property type="evidence" value="ECO:0007669"/>
    <property type="project" value="UniProtKB-SubCell"/>
</dbReference>
<dbReference type="SUPFAM" id="SSF81324">
    <property type="entry name" value="Voltage-gated potassium channels"/>
    <property type="match status" value="1"/>
</dbReference>
<dbReference type="SMART" id="SM00100">
    <property type="entry name" value="cNMP"/>
    <property type="match status" value="1"/>
</dbReference>
<feature type="compositionally biased region" description="Low complexity" evidence="9">
    <location>
        <begin position="28"/>
        <end position="38"/>
    </location>
</feature>
<reference evidence="12" key="2">
    <citation type="journal article" date="2023" name="Microbiol Resour">
        <title>Decontamination and Annotation of the Draft Genome Sequence of the Oomycete Lagenidium giganteum ARSEF 373.</title>
        <authorList>
            <person name="Morgan W.R."/>
            <person name="Tartar A."/>
        </authorList>
    </citation>
    <scope>NUCLEOTIDE SEQUENCE</scope>
    <source>
        <strain evidence="12">ARSEF 373</strain>
    </source>
</reference>
<evidence type="ECO:0000256" key="5">
    <source>
        <dbReference type="ARBA" id="ARBA00023065"/>
    </source>
</evidence>
<dbReference type="GO" id="GO:0005221">
    <property type="term" value="F:intracellularly cyclic nucleotide-activated monoatomic cation channel activity"/>
    <property type="evidence" value="ECO:0007669"/>
    <property type="project" value="InterPro"/>
</dbReference>
<dbReference type="InterPro" id="IPR005821">
    <property type="entry name" value="Ion_trans_dom"/>
</dbReference>
<reference evidence="12" key="1">
    <citation type="submission" date="2022-11" db="EMBL/GenBank/DDBJ databases">
        <authorList>
            <person name="Morgan W.R."/>
            <person name="Tartar A."/>
        </authorList>
    </citation>
    <scope>NUCLEOTIDE SEQUENCE</scope>
    <source>
        <strain evidence="12">ARSEF 373</strain>
    </source>
</reference>
<feature type="region of interest" description="Disordered" evidence="9">
    <location>
        <begin position="633"/>
        <end position="724"/>
    </location>
</feature>
<feature type="transmembrane region" description="Helical" evidence="10">
    <location>
        <begin position="258"/>
        <end position="277"/>
    </location>
</feature>
<keyword evidence="8" id="KW-0407">Ion channel</keyword>
<evidence type="ECO:0000256" key="8">
    <source>
        <dbReference type="ARBA" id="ARBA00023303"/>
    </source>
</evidence>
<dbReference type="InterPro" id="IPR014710">
    <property type="entry name" value="RmlC-like_jellyroll"/>
</dbReference>
<feature type="transmembrane region" description="Helical" evidence="10">
    <location>
        <begin position="347"/>
        <end position="373"/>
    </location>
</feature>
<protein>
    <recommendedName>
        <fullName evidence="11">Cyclic nucleotide-binding domain-containing protein</fullName>
    </recommendedName>
</protein>
<keyword evidence="7" id="KW-1071">Ligand-gated ion channel</keyword>
<keyword evidence="13" id="KW-1185">Reference proteome</keyword>